<proteinExistence type="predicted"/>
<evidence type="ECO:0000313" key="1">
    <source>
        <dbReference type="EMBL" id="KAF7426916.1"/>
    </source>
</evidence>
<accession>A0A834P3C2</accession>
<dbReference type="AlphaFoldDB" id="A0A834P3C2"/>
<protein>
    <submittedName>
        <fullName evidence="1">Uncharacterized protein</fullName>
    </submittedName>
</protein>
<sequence>MRDITLYLRELFVNALTDGFLRKLLFSLVKVQSITELLTIKVGQRHNFVVVSRSRASPLCIFLVERQSTTVKVDQRSDFVVATGGRVSPLHNFILKQNKSCRILRE</sequence>
<reference evidence="1" key="1">
    <citation type="journal article" date="2020" name="G3 (Bethesda)">
        <title>High-Quality Assemblies for Three Invasive Social Wasps from the &lt;i&gt;Vespula&lt;/i&gt; Genus.</title>
        <authorList>
            <person name="Harrop T.W.R."/>
            <person name="Guhlin J."/>
            <person name="McLaughlin G.M."/>
            <person name="Permina E."/>
            <person name="Stockwell P."/>
            <person name="Gilligan J."/>
            <person name="Le Lec M.F."/>
            <person name="Gruber M.A.M."/>
            <person name="Quinn O."/>
            <person name="Lovegrove M."/>
            <person name="Duncan E.J."/>
            <person name="Remnant E.J."/>
            <person name="Van Eeckhoven J."/>
            <person name="Graham B."/>
            <person name="Knapp R.A."/>
            <person name="Langford K.W."/>
            <person name="Kronenberg Z."/>
            <person name="Press M.O."/>
            <person name="Eacker S.M."/>
            <person name="Wilson-Rankin E.E."/>
            <person name="Purcell J."/>
            <person name="Lester P.J."/>
            <person name="Dearden P.K."/>
        </authorList>
    </citation>
    <scope>NUCLEOTIDE SEQUENCE</scope>
    <source>
        <strain evidence="1">Volc-1</strain>
    </source>
</reference>
<dbReference type="EMBL" id="JACSDY010000005">
    <property type="protein sequence ID" value="KAF7426916.1"/>
    <property type="molecule type" value="Genomic_DNA"/>
</dbReference>
<evidence type="ECO:0000313" key="2">
    <source>
        <dbReference type="Proteomes" id="UP000600918"/>
    </source>
</evidence>
<dbReference type="Proteomes" id="UP000600918">
    <property type="component" value="Unassembled WGS sequence"/>
</dbReference>
<keyword evidence="2" id="KW-1185">Reference proteome</keyword>
<organism evidence="1 2">
    <name type="scientific">Vespula pensylvanica</name>
    <name type="common">Western yellow jacket</name>
    <name type="synonym">Wasp</name>
    <dbReference type="NCBI Taxonomy" id="30213"/>
    <lineage>
        <taxon>Eukaryota</taxon>
        <taxon>Metazoa</taxon>
        <taxon>Ecdysozoa</taxon>
        <taxon>Arthropoda</taxon>
        <taxon>Hexapoda</taxon>
        <taxon>Insecta</taxon>
        <taxon>Pterygota</taxon>
        <taxon>Neoptera</taxon>
        <taxon>Endopterygota</taxon>
        <taxon>Hymenoptera</taxon>
        <taxon>Apocrita</taxon>
        <taxon>Aculeata</taxon>
        <taxon>Vespoidea</taxon>
        <taxon>Vespidae</taxon>
        <taxon>Vespinae</taxon>
        <taxon>Vespula</taxon>
    </lineage>
</organism>
<comment type="caution">
    <text evidence="1">The sequence shown here is derived from an EMBL/GenBank/DDBJ whole genome shotgun (WGS) entry which is preliminary data.</text>
</comment>
<gene>
    <name evidence="1" type="ORF">H0235_006610</name>
</gene>
<name>A0A834P3C2_VESPE</name>